<gene>
    <name evidence="3" type="ORF">SAMN05216508_13515</name>
</gene>
<reference evidence="3 4" key="1">
    <citation type="submission" date="2016-10" db="EMBL/GenBank/DDBJ databases">
        <authorList>
            <person name="de Groot N.N."/>
        </authorList>
    </citation>
    <scope>NUCLEOTIDE SEQUENCE [LARGE SCALE GENOMIC DNA]</scope>
    <source>
        <strain evidence="3 4">KHGC13</strain>
    </source>
</reference>
<dbReference type="Pfam" id="PF00990">
    <property type="entry name" value="GGDEF"/>
    <property type="match status" value="1"/>
</dbReference>
<name>A0A1I7I8X6_9FIRM</name>
<feature type="transmembrane region" description="Helical" evidence="1">
    <location>
        <begin position="65"/>
        <end position="84"/>
    </location>
</feature>
<evidence type="ECO:0000259" key="2">
    <source>
        <dbReference type="PROSITE" id="PS50887"/>
    </source>
</evidence>
<dbReference type="SUPFAM" id="SSF55073">
    <property type="entry name" value="Nucleotide cyclase"/>
    <property type="match status" value="1"/>
</dbReference>
<dbReference type="STRING" id="155865.SAMN05216515_13815"/>
<dbReference type="PROSITE" id="PS50887">
    <property type="entry name" value="GGDEF"/>
    <property type="match status" value="1"/>
</dbReference>
<dbReference type="EMBL" id="FPBT01000035">
    <property type="protein sequence ID" value="SFU69387.1"/>
    <property type="molecule type" value="Genomic_DNA"/>
</dbReference>
<dbReference type="PANTHER" id="PTHR45138:SF9">
    <property type="entry name" value="DIGUANYLATE CYCLASE DGCM-RELATED"/>
    <property type="match status" value="1"/>
</dbReference>
<evidence type="ECO:0000313" key="4">
    <source>
        <dbReference type="Proteomes" id="UP000198817"/>
    </source>
</evidence>
<dbReference type="OrthoDB" id="185601at2"/>
<feature type="domain" description="GGDEF" evidence="2">
    <location>
        <begin position="245"/>
        <end position="381"/>
    </location>
</feature>
<dbReference type="GO" id="GO:0052621">
    <property type="term" value="F:diguanylate cyclase activity"/>
    <property type="evidence" value="ECO:0007669"/>
    <property type="project" value="TreeGrafter"/>
</dbReference>
<proteinExistence type="predicted"/>
<dbReference type="Gene3D" id="3.30.70.270">
    <property type="match status" value="1"/>
</dbReference>
<dbReference type="InterPro" id="IPR043128">
    <property type="entry name" value="Rev_trsase/Diguanyl_cyclase"/>
</dbReference>
<feature type="transmembrane region" description="Helical" evidence="1">
    <location>
        <begin position="39"/>
        <end position="59"/>
    </location>
</feature>
<evidence type="ECO:0000256" key="1">
    <source>
        <dbReference type="SAM" id="Phobius"/>
    </source>
</evidence>
<dbReference type="Proteomes" id="UP000198817">
    <property type="component" value="Unassembled WGS sequence"/>
</dbReference>
<dbReference type="CDD" id="cd01949">
    <property type="entry name" value="GGDEF"/>
    <property type="match status" value="1"/>
</dbReference>
<dbReference type="NCBIfam" id="TIGR00254">
    <property type="entry name" value="GGDEF"/>
    <property type="match status" value="1"/>
</dbReference>
<organism evidence="3 4">
    <name type="scientific">Eubacterium pyruvativorans</name>
    <dbReference type="NCBI Taxonomy" id="155865"/>
    <lineage>
        <taxon>Bacteria</taxon>
        <taxon>Bacillati</taxon>
        <taxon>Bacillota</taxon>
        <taxon>Clostridia</taxon>
        <taxon>Eubacteriales</taxon>
        <taxon>Eubacteriaceae</taxon>
        <taxon>Eubacterium</taxon>
    </lineage>
</organism>
<dbReference type="InterPro" id="IPR000160">
    <property type="entry name" value="GGDEF_dom"/>
</dbReference>
<dbReference type="PANTHER" id="PTHR45138">
    <property type="entry name" value="REGULATORY COMPONENTS OF SENSORY TRANSDUCTION SYSTEM"/>
    <property type="match status" value="1"/>
</dbReference>
<protein>
    <submittedName>
        <fullName evidence="3">Diguanylate cyclase (GGDEF) domain-containing protein</fullName>
    </submittedName>
</protein>
<keyword evidence="1" id="KW-1133">Transmembrane helix</keyword>
<keyword evidence="4" id="KW-1185">Reference proteome</keyword>
<feature type="transmembrane region" description="Helical" evidence="1">
    <location>
        <begin position="105"/>
        <end position="123"/>
    </location>
</feature>
<dbReference type="SMART" id="SM00267">
    <property type="entry name" value="GGDEF"/>
    <property type="match status" value="1"/>
</dbReference>
<dbReference type="InterPro" id="IPR029787">
    <property type="entry name" value="Nucleotide_cyclase"/>
</dbReference>
<dbReference type="InterPro" id="IPR050469">
    <property type="entry name" value="Diguanylate_Cyclase"/>
</dbReference>
<sequence>MKEQHLRMKETIRHLLLPPVSETVRRTIVRNNLESLRQISIGTAVVESIILLLFSLHHLQDLTKYPKSVISVGFCIIASIYVAVHLTRVQRSKEVIEGPLRRESCILILYFIVMAFWGMAASYRHYMEGEQMLTFFIVEIVFICFVAIKPLLGAVLIFGSHIIFYLVIYTVDGGSGISPLNYFAMAVLMWIGIVVRYQSVLENVTQRFEVERLNRKLERISQTDVLTDIGNRMAIREDFDRIVGNDVAVMMADIDHFKQFNDRVGHEAGDMVLKAVAKELCQHFPRECCYRYGGDEFLVIMEDITATEYRRRIHRWFRGVERIRIPGVDLPIRCSAGFVTGHPDTAADLRELIHQADRKLYEMKRDHHAASPETDCGRSRQ</sequence>
<keyword evidence="1" id="KW-0472">Membrane</keyword>
<keyword evidence="1" id="KW-0812">Transmembrane</keyword>
<feature type="transmembrane region" description="Helical" evidence="1">
    <location>
        <begin position="135"/>
        <end position="168"/>
    </location>
</feature>
<accession>A0A1I7I8X6</accession>
<evidence type="ECO:0000313" key="3">
    <source>
        <dbReference type="EMBL" id="SFU69387.1"/>
    </source>
</evidence>
<dbReference type="AlphaFoldDB" id="A0A1I7I8X6"/>